<dbReference type="Pfam" id="PF18884">
    <property type="entry name" value="TSP3_bac"/>
    <property type="match status" value="1"/>
</dbReference>
<dbReference type="OrthoDB" id="220114at2"/>
<dbReference type="InterPro" id="IPR038081">
    <property type="entry name" value="CalX-like_sf"/>
</dbReference>
<evidence type="ECO:0000256" key="5">
    <source>
        <dbReference type="ARBA" id="ARBA00022837"/>
    </source>
</evidence>
<proteinExistence type="predicted"/>
<dbReference type="InterPro" id="IPR059100">
    <property type="entry name" value="TSP3_bac"/>
</dbReference>
<dbReference type="NCBIfam" id="TIGR02608">
    <property type="entry name" value="delta_60_rpt"/>
    <property type="match status" value="13"/>
</dbReference>
<dbReference type="SUPFAM" id="SSF141072">
    <property type="entry name" value="CalX-like"/>
    <property type="match status" value="5"/>
</dbReference>
<dbReference type="PANTHER" id="PTHR11878">
    <property type="entry name" value="SODIUM/CALCIUM EXCHANGER"/>
    <property type="match status" value="1"/>
</dbReference>
<evidence type="ECO:0000256" key="3">
    <source>
        <dbReference type="ARBA" id="ARBA00022729"/>
    </source>
</evidence>
<dbReference type="Proteomes" id="UP000317839">
    <property type="component" value="Unassembled WGS sequence"/>
</dbReference>
<dbReference type="Gene3D" id="2.60.40.3440">
    <property type="match status" value="1"/>
</dbReference>
<evidence type="ECO:0000256" key="2">
    <source>
        <dbReference type="ARBA" id="ARBA00022525"/>
    </source>
</evidence>
<comment type="subcellular location">
    <subcellularLocation>
        <location evidence="1">Secreted</location>
    </subcellularLocation>
</comment>
<evidence type="ECO:0000313" key="10">
    <source>
        <dbReference type="EMBL" id="TQV74973.1"/>
    </source>
</evidence>
<evidence type="ECO:0000256" key="6">
    <source>
        <dbReference type="ARBA" id="ARBA00023065"/>
    </source>
</evidence>
<keyword evidence="6" id="KW-0813">Transport</keyword>
<dbReference type="Pfam" id="PF17164">
    <property type="entry name" value="DUF5122"/>
    <property type="match status" value="13"/>
</dbReference>
<dbReference type="RefSeq" id="WP_142941591.1">
    <property type="nucleotide sequence ID" value="NZ_VIKR01000002.1"/>
</dbReference>
<feature type="signal peptide" evidence="8">
    <location>
        <begin position="1"/>
        <end position="32"/>
    </location>
</feature>
<dbReference type="SMART" id="SM00237">
    <property type="entry name" value="Calx_beta"/>
    <property type="match status" value="5"/>
</dbReference>
<keyword evidence="5" id="KW-0106">Calcium</keyword>
<keyword evidence="11" id="KW-1185">Reference proteome</keyword>
<accession>A0A545TCM3</accession>
<evidence type="ECO:0000313" key="11">
    <source>
        <dbReference type="Proteomes" id="UP000317839"/>
    </source>
</evidence>
<dbReference type="Pfam" id="PF03160">
    <property type="entry name" value="Calx-beta"/>
    <property type="match status" value="5"/>
</dbReference>
<dbReference type="GO" id="GO:0007154">
    <property type="term" value="P:cell communication"/>
    <property type="evidence" value="ECO:0007669"/>
    <property type="project" value="InterPro"/>
</dbReference>
<dbReference type="GO" id="GO:0016020">
    <property type="term" value="C:membrane"/>
    <property type="evidence" value="ECO:0007669"/>
    <property type="project" value="InterPro"/>
</dbReference>
<feature type="region of interest" description="Disordered" evidence="7">
    <location>
        <begin position="1000"/>
        <end position="1084"/>
    </location>
</feature>
<keyword evidence="6" id="KW-0406">Ion transport</keyword>
<feature type="domain" description="Calx-beta" evidence="9">
    <location>
        <begin position="1301"/>
        <end position="1403"/>
    </location>
</feature>
<keyword evidence="4" id="KW-0677">Repeat</keyword>
<evidence type="ECO:0000256" key="8">
    <source>
        <dbReference type="SAM" id="SignalP"/>
    </source>
</evidence>
<dbReference type="Gene3D" id="2.60.40.2030">
    <property type="match status" value="5"/>
</dbReference>
<comment type="caution">
    <text evidence="10">The sequence shown here is derived from an EMBL/GenBank/DDBJ whole genome shotgun (WGS) entry which is preliminary data.</text>
</comment>
<organism evidence="10 11">
    <name type="scientific">Aliikangiella marina</name>
    <dbReference type="NCBI Taxonomy" id="1712262"/>
    <lineage>
        <taxon>Bacteria</taxon>
        <taxon>Pseudomonadati</taxon>
        <taxon>Pseudomonadota</taxon>
        <taxon>Gammaproteobacteria</taxon>
        <taxon>Oceanospirillales</taxon>
        <taxon>Pleioneaceae</taxon>
        <taxon>Aliikangiella</taxon>
    </lineage>
</organism>
<dbReference type="Gene3D" id="2.80.10.50">
    <property type="match status" value="6"/>
</dbReference>
<evidence type="ECO:0000259" key="9">
    <source>
        <dbReference type="SMART" id="SM00237"/>
    </source>
</evidence>
<dbReference type="Pfam" id="PF17963">
    <property type="entry name" value="Big_9"/>
    <property type="match status" value="1"/>
</dbReference>
<evidence type="ECO:0000256" key="1">
    <source>
        <dbReference type="ARBA" id="ARBA00004613"/>
    </source>
</evidence>
<dbReference type="EMBL" id="VIKR01000002">
    <property type="protein sequence ID" value="TQV74973.1"/>
    <property type="molecule type" value="Genomic_DNA"/>
</dbReference>
<gene>
    <name evidence="10" type="ORF">FLL45_08500</name>
</gene>
<dbReference type="InterPro" id="IPR003644">
    <property type="entry name" value="Calx_beta"/>
</dbReference>
<keyword evidence="2" id="KW-0964">Secreted</keyword>
<dbReference type="SUPFAM" id="SSF63829">
    <property type="entry name" value="Calcium-dependent phosphotriesterase"/>
    <property type="match status" value="2"/>
</dbReference>
<sequence>MLRRILTNRKLANLLKNKAVLAVFISSFSVSADVQQDSSFGDNGWLRTNLVSSGNSFAEATVLQADGKIVTAGSAGNSVGLWRYNTNGSLDTSFGDGGIVVTNLSANDAAFSIVQQSDGKLVVAGQTLNTSFDFLVVRYNTDGSLDTSFDTDGAAEIDVSGGIDFANSVIQQTDGKLIIAGDGGDDFAAVRLNTDGSLDTTFDGDGIYTLDIGSASNFAQEAMLLSNGQIILAGYTESEGNGYGDAAVIRLNSDGSLDTSYGTNGIAVAFVNDDSQFYPSAALLDGEDKVLMSGTWDADAEISIALVRFNADGSMDSSFDTDGMLVTNISNQEDDIWDLALQADGKIIGTGNVYDATKAEVDFAVFRYNSNGSLDSTFSDDGYHVIAAGSVYSEGSALFENANNQITVAGVIRNNTNTDVALIRFNEDGSLDSQLDGDGLAISSFSNSQDTPEVLVQLSSGQIIMAGSVAISGEHEFAMTRLHSDGGVDESFGVQGTVTTTIGGTNDRIQAVIETQDGKILAAGNVEVAGNRDIGLARFNSDGSLDTTFDNDGVLSTAIGTSNDYLYSVLEQTDGKIVVVGYADNLSSVSEVFVARYNSNGSLDTTFDSDGIVTTPAGLADSYGYNIVQQSDGKLIVAGTSEDAAFYNITLVRYNTDGSLDTSFDADGIVYVRADDTGYNDPVGLMLQDDGKIVISAYYNTASNGYDVGLLRFNSDGSLDSSFDNDGIVKQTLGSQSDFAGDVIQQADGSYLYMANSFNGTGYDLKLMRIQNDGSIDANFATNGVFTLATNYSASSRLKGLPYQNGTLFTGAKENDNFALTKITIADAPSFIEASPVTVLMDEDNAPTAFALTLNAVDNNNDSLSWSIETAAANGAATVSGLGVSKAINYLPNENFNGSDSFVVQIDDGNSGVETITVNVTVTPVNDLPNGSVSIEGALLEGQTLTATNDLTDADGLGTISYSWKRGATEVGTGLSYTLVADDAGNSLVVEASYTDLQGNDETVASEATDTITGYDPNDDFDNDGLTNGEEEDAGTDPTNADSDGDGVEDGADSFPTDGSEWQDSDGDGIGDNSDPTPYPPSGEFNFTASTLSVAEDALSLTVTVTRTDGEYGNASVDFATTDGSATASIDYTFAAGTLSFVDGETEKSFQVEITDDSIYEGDENFVIHLSNVQGGDATIGATDEALVTIAENDPVPPAGEIAFESATTATAEDGGFVLVNLIRTGGEFGEVSVAVATSDDSAVAGSDYTVLSETVNFADGVTSQSIQIDLVNDSIFESDESFNINLSNPTGNATIGLNQHVVTITDDEPMPPAGVVSFESSTYSVDENSASLVVNIVRTGGDFGEVSVDVSSVDGTAIAGEDYVGVNQRVNFADGEISKSVTITLTDDTTYEGEENFTLALSDAIDTELGDVTITTISLNEDDPVPPAGVLQFSGASYQVDENATNLLVTITRVNGNFGDISVDVIVTDGTATNGIDFDATDTNVTFLDGEISQTVSISLIDDVIYEGDENFNLSLANLIGDATIGAPSQATVTIVEDEAVPASGNVQLSGASYSVNEDAGSIEITVVRVDGSFGDISIDYEFTDGTAGFNSDYTSQDGTLFFADGETSKSVSITINEDSLDEVNETIIVSLLNPVNTTVVAPATATITIIDNDTASESGSGTRCSGGGSLYYLLLLLLAASRMRKLH</sequence>
<dbReference type="GO" id="GO:0030001">
    <property type="term" value="P:metal ion transport"/>
    <property type="evidence" value="ECO:0007669"/>
    <property type="project" value="TreeGrafter"/>
</dbReference>
<evidence type="ECO:0000256" key="4">
    <source>
        <dbReference type="ARBA" id="ARBA00022737"/>
    </source>
</evidence>
<dbReference type="Gene3D" id="2.60.40.2700">
    <property type="match status" value="1"/>
</dbReference>
<keyword evidence="3 8" id="KW-0732">Signal</keyword>
<feature type="chain" id="PRO_5022116603" description="Calx-beta domain-containing protein" evidence="8">
    <location>
        <begin position="33"/>
        <end position="1689"/>
    </location>
</feature>
<feature type="domain" description="Calx-beta" evidence="9">
    <location>
        <begin position="1186"/>
        <end position="1288"/>
    </location>
</feature>
<feature type="domain" description="Calx-beta" evidence="9">
    <location>
        <begin position="1068"/>
        <end position="1171"/>
    </location>
</feature>
<name>A0A545TCM3_9GAMM</name>
<protein>
    <recommendedName>
        <fullName evidence="9">Calx-beta domain-containing protein</fullName>
    </recommendedName>
</protein>
<feature type="compositionally biased region" description="Acidic residues" evidence="7">
    <location>
        <begin position="1017"/>
        <end position="1035"/>
    </location>
</feature>
<dbReference type="InterPro" id="IPR051171">
    <property type="entry name" value="CaCA"/>
</dbReference>
<feature type="domain" description="Calx-beta" evidence="9">
    <location>
        <begin position="1416"/>
        <end position="1518"/>
    </location>
</feature>
<reference evidence="10 11" key="1">
    <citation type="submission" date="2019-06" db="EMBL/GenBank/DDBJ databases">
        <title>Draft genome of Aliikangiella marina GYP-15.</title>
        <authorList>
            <person name="Wang G."/>
        </authorList>
    </citation>
    <scope>NUCLEOTIDE SEQUENCE [LARGE SCALE GENOMIC DNA]</scope>
    <source>
        <strain evidence="10 11">GYP-15</strain>
    </source>
</reference>
<dbReference type="InterPro" id="IPR013431">
    <property type="entry name" value="Delta_60_rpt"/>
</dbReference>
<evidence type="ECO:0000256" key="7">
    <source>
        <dbReference type="SAM" id="MobiDB-lite"/>
    </source>
</evidence>
<dbReference type="PANTHER" id="PTHR11878:SF65">
    <property type="entry name" value="NA_CA-EXCHANGE PROTEIN, ISOFORM G"/>
    <property type="match status" value="1"/>
</dbReference>
<feature type="compositionally biased region" description="Acidic residues" evidence="7">
    <location>
        <begin position="1043"/>
        <end position="1052"/>
    </location>
</feature>
<feature type="compositionally biased region" description="Polar residues" evidence="7">
    <location>
        <begin position="1000"/>
        <end position="1012"/>
    </location>
</feature>
<feature type="domain" description="Calx-beta" evidence="9">
    <location>
        <begin position="1532"/>
        <end position="1634"/>
    </location>
</feature>